<evidence type="ECO:0000259" key="7">
    <source>
        <dbReference type="Pfam" id="PF00155"/>
    </source>
</evidence>
<dbReference type="Proteomes" id="UP000544222">
    <property type="component" value="Unassembled WGS sequence"/>
</dbReference>
<dbReference type="InterPro" id="IPR015422">
    <property type="entry name" value="PyrdxlP-dep_Trfase_small"/>
</dbReference>
<protein>
    <submittedName>
        <fullName evidence="8">2-aminoadipate transaminase</fullName>
        <ecNumber evidence="8">2.6.1.-</ecNumber>
    </submittedName>
</protein>
<dbReference type="GO" id="GO:1901605">
    <property type="term" value="P:alpha-amino acid metabolic process"/>
    <property type="evidence" value="ECO:0007669"/>
    <property type="project" value="TreeGrafter"/>
</dbReference>
<dbReference type="GO" id="GO:0008483">
    <property type="term" value="F:transaminase activity"/>
    <property type="evidence" value="ECO:0007669"/>
    <property type="project" value="UniProtKB-KW"/>
</dbReference>
<evidence type="ECO:0000256" key="6">
    <source>
        <dbReference type="ARBA" id="ARBA00022898"/>
    </source>
</evidence>
<comment type="similarity">
    <text evidence="2">Belongs to the class-I pyridoxal-phosphate-dependent aminotransferase family.</text>
</comment>
<accession>A0A7W5DRV4</accession>
<comment type="caution">
    <text evidence="8">The sequence shown here is derived from an EMBL/GenBank/DDBJ whole genome shotgun (WGS) entry which is preliminary data.</text>
</comment>
<dbReference type="PANTHER" id="PTHR42790">
    <property type="entry name" value="AMINOTRANSFERASE"/>
    <property type="match status" value="1"/>
</dbReference>
<gene>
    <name evidence="8" type="ORF">FHX64_001783</name>
</gene>
<feature type="domain" description="Aminotransferase class I/classII large" evidence="7">
    <location>
        <begin position="45"/>
        <end position="387"/>
    </location>
</feature>
<proteinExistence type="inferred from homology"/>
<dbReference type="PANTHER" id="PTHR42790:SF19">
    <property type="entry name" value="KYNURENINE_ALPHA-AMINOADIPATE AMINOTRANSFERASE, MITOCHONDRIAL"/>
    <property type="match status" value="1"/>
</dbReference>
<comment type="cofactor">
    <cofactor evidence="1">
        <name>pyridoxal 5'-phosphate</name>
        <dbReference type="ChEBI" id="CHEBI:597326"/>
    </cofactor>
</comment>
<reference evidence="8 9" key="1">
    <citation type="submission" date="2020-08" db="EMBL/GenBank/DDBJ databases">
        <title>Genomic Encyclopedia of Type Strains, Phase IV (KMG-IV): sequencing the most valuable type-strain genomes for metagenomic binning, comparative biology and taxonomic classification.</title>
        <authorList>
            <person name="Goeker M."/>
        </authorList>
    </citation>
    <scope>NUCLEOTIDE SEQUENCE [LARGE SCALE GENOMIC DNA]</scope>
    <source>
        <strain evidence="8 9">DSM 27471</strain>
    </source>
</reference>
<dbReference type="Pfam" id="PF00155">
    <property type="entry name" value="Aminotran_1_2"/>
    <property type="match status" value="1"/>
</dbReference>
<evidence type="ECO:0000313" key="8">
    <source>
        <dbReference type="EMBL" id="MBB3187620.1"/>
    </source>
</evidence>
<organism evidence="8 9">
    <name type="scientific">Microbacter margulisiae</name>
    <dbReference type="NCBI Taxonomy" id="1350067"/>
    <lineage>
        <taxon>Bacteria</taxon>
        <taxon>Pseudomonadati</taxon>
        <taxon>Bacteroidota</taxon>
        <taxon>Bacteroidia</taxon>
        <taxon>Bacteroidales</taxon>
        <taxon>Porphyromonadaceae</taxon>
        <taxon>Microbacter</taxon>
    </lineage>
</organism>
<dbReference type="InterPro" id="IPR050859">
    <property type="entry name" value="Class-I_PLP-dep_aminotransf"/>
</dbReference>
<evidence type="ECO:0000256" key="1">
    <source>
        <dbReference type="ARBA" id="ARBA00001933"/>
    </source>
</evidence>
<evidence type="ECO:0000256" key="3">
    <source>
        <dbReference type="ARBA" id="ARBA00011738"/>
    </source>
</evidence>
<dbReference type="GO" id="GO:0030170">
    <property type="term" value="F:pyridoxal phosphate binding"/>
    <property type="evidence" value="ECO:0007669"/>
    <property type="project" value="InterPro"/>
</dbReference>
<sequence>MNATVTSRFSHRMEGVPRSFIREILKVAISPDVISFAGGLPNKELFPLEELRASADKLMSGSDRNILQYANTEGYLPLREKIAGRYARKGIQVNPENILITNGSQQGLDLLGKIFINEGDAVLIEEPGYLGAIQAFSLFRPRFVTVPMTHEGIDTEWMEQAIDNNNPRLAYLIPNFQNPSGISYSEETRHKVSDICRRRMLYLVEDDPYGDIRFEGAPKHSLHHYLPEQTILLGTFSKTVVPAFRMGWIVAPDEVMERLVIAKQAADLHTDYFTQRLIYQYLTDYDIDEHIALICHSYGKQAKAMMAALEHCFPKEVHFTRPEGGMFLWVTLPEGHSSMRLFERAIRENVAFVPGNPFYVDKEDVNTCRLNFSCSNEPEIEEGVRRLAKVLEM</sequence>
<dbReference type="Gene3D" id="3.90.1150.10">
    <property type="entry name" value="Aspartate Aminotransferase, domain 1"/>
    <property type="match status" value="1"/>
</dbReference>
<keyword evidence="5 8" id="KW-0808">Transferase</keyword>
<comment type="subunit">
    <text evidence="3">Homodimer.</text>
</comment>
<dbReference type="FunFam" id="3.40.640.10:FF:000053">
    <property type="entry name" value="Aminotransferase, class I"/>
    <property type="match status" value="1"/>
</dbReference>
<evidence type="ECO:0000256" key="2">
    <source>
        <dbReference type="ARBA" id="ARBA00007441"/>
    </source>
</evidence>
<keyword evidence="6" id="KW-0663">Pyridoxal phosphate</keyword>
<dbReference type="InterPro" id="IPR015421">
    <property type="entry name" value="PyrdxlP-dep_Trfase_major"/>
</dbReference>
<dbReference type="InterPro" id="IPR015424">
    <property type="entry name" value="PyrdxlP-dep_Trfase"/>
</dbReference>
<dbReference type="RefSeq" id="WP_183413366.1">
    <property type="nucleotide sequence ID" value="NZ_JACHYB010000001.1"/>
</dbReference>
<dbReference type="CDD" id="cd00609">
    <property type="entry name" value="AAT_like"/>
    <property type="match status" value="1"/>
</dbReference>
<keyword evidence="4 8" id="KW-0032">Aminotransferase</keyword>
<dbReference type="SUPFAM" id="SSF53383">
    <property type="entry name" value="PLP-dependent transferases"/>
    <property type="match status" value="1"/>
</dbReference>
<evidence type="ECO:0000256" key="4">
    <source>
        <dbReference type="ARBA" id="ARBA00022576"/>
    </source>
</evidence>
<dbReference type="AlphaFoldDB" id="A0A7W5DRV4"/>
<dbReference type="EC" id="2.6.1.-" evidence="8"/>
<keyword evidence="9" id="KW-1185">Reference proteome</keyword>
<dbReference type="InterPro" id="IPR004839">
    <property type="entry name" value="Aminotransferase_I/II_large"/>
</dbReference>
<name>A0A7W5DRV4_9PORP</name>
<evidence type="ECO:0000313" key="9">
    <source>
        <dbReference type="Proteomes" id="UP000544222"/>
    </source>
</evidence>
<evidence type="ECO:0000256" key="5">
    <source>
        <dbReference type="ARBA" id="ARBA00022679"/>
    </source>
</evidence>
<dbReference type="EMBL" id="JACHYB010000001">
    <property type="protein sequence ID" value="MBB3187620.1"/>
    <property type="molecule type" value="Genomic_DNA"/>
</dbReference>
<dbReference type="Gene3D" id="3.40.640.10">
    <property type="entry name" value="Type I PLP-dependent aspartate aminotransferase-like (Major domain)"/>
    <property type="match status" value="1"/>
</dbReference>